<protein>
    <submittedName>
        <fullName evidence="1">Uncharacterized protein</fullName>
    </submittedName>
</protein>
<dbReference type="Proteomes" id="UP000238392">
    <property type="component" value="Unassembled WGS sequence"/>
</dbReference>
<reference evidence="1 2" key="1">
    <citation type="submission" date="2018-03" db="EMBL/GenBank/DDBJ databases">
        <title>Genomic Encyclopedia of Archaeal and Bacterial Type Strains, Phase II (KMG-II): from individual species to whole genera.</title>
        <authorList>
            <person name="Goeker M."/>
        </authorList>
    </citation>
    <scope>NUCLEOTIDE SEQUENCE [LARGE SCALE GENOMIC DNA]</scope>
    <source>
        <strain evidence="1 2">DSM 100212</strain>
    </source>
</reference>
<keyword evidence="2" id="KW-1185">Reference proteome</keyword>
<accession>A0A2T0WD51</accession>
<evidence type="ECO:0000313" key="1">
    <source>
        <dbReference type="EMBL" id="PRY84595.1"/>
    </source>
</evidence>
<dbReference type="AlphaFoldDB" id="A0A2T0WD51"/>
<comment type="caution">
    <text evidence="1">The sequence shown here is derived from an EMBL/GenBank/DDBJ whole genome shotgun (WGS) entry which is preliminary data.</text>
</comment>
<sequence length="466" mass="52371">MRVEAAENPKHDPIEGVSLDDARSVLRSATPGGGIGLEEVIRTFDCDALHADEILRALAVAGYIEPSDVRGQLLSWTLTPNGNRLALEKKRKRIDPEKVNATVLELIRRAKIINSDPDRLQRITLKLFGSALEERDDYGDVDVSINFHRRQLPVEERERIEAGLRTRQSDHDRQTVMGLVMGAELQDTREIRAVLKKGLPYLSLMRDDPMELGIPFRWLVDHDIDMDAARDVAETTFRPNAPSLFEQTTRELPPVSLMKARYREMAPMTKVSVEGLHIGMEDAPRLEEALWSPWVTDEGDLVPNDARDDPCVRFAGFQHLCPIWKEQIGGVLMLKRALEWCDQNKVWLRDLVPMVSISRGNRCNVIRLGVVGQLIYFEVGPTVQKGSLMPINRTRVSKIDLAGAYAVARALSKMYFEARCAKLAACSATVFLPSVELERLPDFPSLARTGNFKEGGFAGLVRAELR</sequence>
<name>A0A2T0WD51_9RHOB</name>
<gene>
    <name evidence="1" type="ORF">CLV74_12213</name>
</gene>
<organism evidence="1 2">
    <name type="scientific">Donghicola tyrosinivorans</name>
    <dbReference type="NCBI Taxonomy" id="1652492"/>
    <lineage>
        <taxon>Bacteria</taxon>
        <taxon>Pseudomonadati</taxon>
        <taxon>Pseudomonadota</taxon>
        <taxon>Alphaproteobacteria</taxon>
        <taxon>Rhodobacterales</taxon>
        <taxon>Roseobacteraceae</taxon>
        <taxon>Donghicola</taxon>
    </lineage>
</organism>
<proteinExistence type="predicted"/>
<dbReference type="EMBL" id="PVTQ01000022">
    <property type="protein sequence ID" value="PRY84595.1"/>
    <property type="molecule type" value="Genomic_DNA"/>
</dbReference>
<evidence type="ECO:0000313" key="2">
    <source>
        <dbReference type="Proteomes" id="UP000238392"/>
    </source>
</evidence>